<dbReference type="InterPro" id="IPR009212">
    <property type="entry name" value="Methylthioribose_kinase"/>
</dbReference>
<evidence type="ECO:0000256" key="2">
    <source>
        <dbReference type="ARBA" id="ARBA00011738"/>
    </source>
</evidence>
<feature type="binding site" evidence="7">
    <location>
        <position position="56"/>
    </location>
    <ligand>
        <name>ATP</name>
        <dbReference type="ChEBI" id="CHEBI:30616"/>
    </ligand>
</feature>
<dbReference type="Gene3D" id="3.90.1200.10">
    <property type="match status" value="1"/>
</dbReference>
<feature type="domain" description="Aminoglycoside phosphotransferase" evidence="8">
    <location>
        <begin position="49"/>
        <end position="278"/>
    </location>
</feature>
<dbReference type="HAMAP" id="MF_01683">
    <property type="entry name" value="Salvage_MtnK"/>
    <property type="match status" value="1"/>
</dbReference>
<comment type="function">
    <text evidence="7">Catalyzes the phosphorylation of methylthioribose into methylthioribose-1-phosphate.</text>
</comment>
<dbReference type="Proteomes" id="UP000217258">
    <property type="component" value="Chromosome I"/>
</dbReference>
<evidence type="ECO:0000313" key="10">
    <source>
        <dbReference type="Proteomes" id="UP000217258"/>
    </source>
</evidence>
<dbReference type="InterPro" id="IPR002575">
    <property type="entry name" value="Aminoglycoside_PTrfase"/>
</dbReference>
<accession>A0ABM6N6W7</accession>
<keyword evidence="10" id="KW-1185">Reference proteome</keyword>
<keyword evidence="7" id="KW-0486">Methionine biosynthesis</keyword>
<dbReference type="EC" id="2.7.1.100" evidence="7"/>
<dbReference type="PANTHER" id="PTHR34273:SF2">
    <property type="entry name" value="METHYLTHIORIBOSE KINASE"/>
    <property type="match status" value="1"/>
</dbReference>
<dbReference type="PIRSF" id="PIRSF031134">
    <property type="entry name" value="MTRK"/>
    <property type="match status" value="1"/>
</dbReference>
<comment type="subunit">
    <text evidence="2 7">Homodimer.</text>
</comment>
<dbReference type="SUPFAM" id="SSF56112">
    <property type="entry name" value="Protein kinase-like (PK-like)"/>
    <property type="match status" value="1"/>
</dbReference>
<dbReference type="PANTHER" id="PTHR34273">
    <property type="entry name" value="METHYLTHIORIBOSE KINASE"/>
    <property type="match status" value="1"/>
</dbReference>
<protein>
    <recommendedName>
        <fullName evidence="7">Methylthioribose kinase</fullName>
        <shortName evidence="7">MTR kinase</shortName>
        <ecNumber evidence="7">2.7.1.100</ecNumber>
    </recommendedName>
</protein>
<keyword evidence="7" id="KW-0028">Amino-acid biosynthesis</keyword>
<feature type="binding site" evidence="7">
    <location>
        <begin position="126"/>
        <end position="128"/>
    </location>
    <ligand>
        <name>ATP</name>
        <dbReference type="ChEBI" id="CHEBI:30616"/>
    </ligand>
</feature>
<evidence type="ECO:0000256" key="6">
    <source>
        <dbReference type="ARBA" id="ARBA00022840"/>
    </source>
</evidence>
<evidence type="ECO:0000259" key="8">
    <source>
        <dbReference type="Pfam" id="PF01636"/>
    </source>
</evidence>
<dbReference type="NCBIfam" id="TIGR01767">
    <property type="entry name" value="MTRK"/>
    <property type="match status" value="1"/>
</dbReference>
<evidence type="ECO:0000256" key="7">
    <source>
        <dbReference type="HAMAP-Rule" id="MF_01683"/>
    </source>
</evidence>
<feature type="binding site" evidence="7">
    <location>
        <position position="244"/>
    </location>
    <ligand>
        <name>substrate</name>
    </ligand>
</feature>
<feature type="binding site" evidence="7">
    <location>
        <position position="360"/>
    </location>
    <ligand>
        <name>substrate</name>
    </ligand>
</feature>
<evidence type="ECO:0000256" key="1">
    <source>
        <dbReference type="ARBA" id="ARBA00010165"/>
    </source>
</evidence>
<comment type="pathway">
    <text evidence="7">Amino-acid biosynthesis; L-methionine biosynthesis via salvage pathway; S-methyl-5-thio-alpha-D-ribose 1-phosphate from S-methyl-5'-thioadenosine (hydrolase route): step 2/2.</text>
</comment>
<name>A0ABM6N6W7_9GAMM</name>
<comment type="similarity">
    <text evidence="1 7">Belongs to the methylthioribose kinase family.</text>
</comment>
<sequence length="416" mass="47144">MLKCIFIENKTMTNYVAFNAQHAINYINSLIESNQYDFFKPGQALTAYEFGDGNLNLVFRITDEQNNSIILKQALPYARCVGESWPLTLDRARIEAEVLLNHGAICPAHTVTVLHYNKDLALTILEDLGDLQILRTAQNNAEQFPNLSHHVAVYLSQTGFYNSDFYLLAQDKKARISQFTNPELCQITEDLFFSDPYTEHERNNYPAQLQTEVEAIRKNGALKLEVAKLKANFLSNPQTLLHGDMHSGSIFVNQTTTKMIDPEFGFFGPIGFDIGSFIGNLLLNYCAQHGRIDDFVARRNYQTHLLSTLVECYATFEQQWFELINKQTTDETLKASGYAEYFMKHVLQDAIGYCGIELIRRTIGLANVIDIEGITDEAARLNVQKQTLALGEQLILNAHTCDTKDAFFSLLISHLN</sequence>
<feature type="binding site" evidence="7">
    <location>
        <position position="72"/>
    </location>
    <ligand>
        <name>ATP</name>
        <dbReference type="ChEBI" id="CHEBI:30616"/>
    </ligand>
</feature>
<dbReference type="Pfam" id="PF01636">
    <property type="entry name" value="APH"/>
    <property type="match status" value="1"/>
</dbReference>
<dbReference type="EMBL" id="CP011030">
    <property type="protein sequence ID" value="ATC92099.1"/>
    <property type="molecule type" value="Genomic_DNA"/>
</dbReference>
<organism evidence="9 10">
    <name type="scientific">Pseudoalteromonas issachenkonii</name>
    <dbReference type="NCBI Taxonomy" id="152297"/>
    <lineage>
        <taxon>Bacteria</taxon>
        <taxon>Pseudomonadati</taxon>
        <taxon>Pseudomonadota</taxon>
        <taxon>Gammaproteobacteria</taxon>
        <taxon>Alteromonadales</taxon>
        <taxon>Pseudoalteromonadaceae</taxon>
        <taxon>Pseudoalteromonas</taxon>
    </lineage>
</organism>
<evidence type="ECO:0000256" key="4">
    <source>
        <dbReference type="ARBA" id="ARBA00022741"/>
    </source>
</evidence>
<dbReference type="Gene3D" id="3.30.200.20">
    <property type="entry name" value="Phosphorylase Kinase, domain 1"/>
    <property type="match status" value="1"/>
</dbReference>
<evidence type="ECO:0000313" key="9">
    <source>
        <dbReference type="EMBL" id="ATC92099.1"/>
    </source>
</evidence>
<comment type="catalytic activity">
    <reaction evidence="7">
        <text>5-(methylsulfanyl)-D-ribose + ATP = 5-(methylsulfanyl)-alpha-D-ribose 1-phosphate + ADP + H(+)</text>
        <dbReference type="Rhea" id="RHEA:22312"/>
        <dbReference type="ChEBI" id="CHEBI:15378"/>
        <dbReference type="ChEBI" id="CHEBI:30616"/>
        <dbReference type="ChEBI" id="CHEBI:58533"/>
        <dbReference type="ChEBI" id="CHEBI:78440"/>
        <dbReference type="ChEBI" id="CHEBI:456216"/>
        <dbReference type="EC" id="2.7.1.100"/>
    </reaction>
</comment>
<reference evidence="9 10" key="1">
    <citation type="submission" date="2015-06" db="EMBL/GenBank/DDBJ databases">
        <authorList>
            <person name="Xie B.-B."/>
            <person name="Rong J.-C."/>
            <person name="Qin Q.-L."/>
            <person name="Zhang Y.-Z."/>
        </authorList>
    </citation>
    <scope>NUCLEOTIDE SEQUENCE [LARGE SCALE GENOMIC DNA]</scope>
    <source>
        <strain evidence="9 10">KMM 3549</strain>
    </source>
</reference>
<keyword evidence="3 7" id="KW-0808">Transferase</keyword>
<keyword evidence="4 7" id="KW-0547">Nucleotide-binding</keyword>
<keyword evidence="6 7" id="KW-0067">ATP-binding</keyword>
<keyword evidence="5 7" id="KW-0418">Kinase</keyword>
<gene>
    <name evidence="7" type="primary">mtnK</name>
    <name evidence="9" type="ORF">PISS_a3431</name>
</gene>
<proteinExistence type="inferred from homology"/>
<dbReference type="InterPro" id="IPR011009">
    <property type="entry name" value="Kinase-like_dom_sf"/>
</dbReference>
<feature type="binding site" evidence="7">
    <location>
        <begin position="261"/>
        <end position="263"/>
    </location>
    <ligand>
        <name>ATP</name>
        <dbReference type="ChEBI" id="CHEBI:30616"/>
    </ligand>
</feature>
<evidence type="ECO:0000256" key="3">
    <source>
        <dbReference type="ARBA" id="ARBA00022679"/>
    </source>
</evidence>
<evidence type="ECO:0000256" key="5">
    <source>
        <dbReference type="ARBA" id="ARBA00022777"/>
    </source>
</evidence>